<dbReference type="Proteomes" id="UP001148662">
    <property type="component" value="Unassembled WGS sequence"/>
</dbReference>
<dbReference type="EMBL" id="JANHOG010000450">
    <property type="protein sequence ID" value="KAJ3554233.1"/>
    <property type="molecule type" value="Genomic_DNA"/>
</dbReference>
<evidence type="ECO:0000313" key="2">
    <source>
        <dbReference type="Proteomes" id="UP001148662"/>
    </source>
</evidence>
<keyword evidence="2" id="KW-1185">Reference proteome</keyword>
<protein>
    <submittedName>
        <fullName evidence="1">Uncharacterized protein</fullName>
    </submittedName>
</protein>
<evidence type="ECO:0000313" key="1">
    <source>
        <dbReference type="EMBL" id="KAJ3554233.1"/>
    </source>
</evidence>
<sequence length="732" mass="81777">MAAGLGDSGHGWKSLATMFANDPALRHTKWILPHAPPIPVTINGGVVMPAWYDIVATTSGWQIDEDGILRSSGLVAELIQREIDSGIPPSRIVLGGFSQGGTLSLFTGLTTQFKLGGIIILSGRLALKSKTRDMISENARMIPIFWGHGEQDPMIKISEARESIEFLQHDLSLHVSTREDVTGLEFHSYEGLTHSAGEAEIQDLRAWLLRIFSALCTEAAVMMWIRQVLELPSVTGIQRVPRFQYTTLHISSCREVLCSRRGNIRQRPRPQAPATYASNFSAFQSAPSSTLHWIHNAAQGDCLVFQIVNIREPILMAYKGSMGSSQYARIPSVRTYYTINMPRSQLLLRQPFTALYLSYFYFVLLSVKIPFWVLTSLPRSWRPRPSWTIFRTVSLRVMEARMEAMATTSTYNMMRVDPQRFAKSADKVGLVWVEPIPELIVGDVKEYAIKNGVSSTRVAGYWYGSRSAPSPDEKIIYALHGGAFVFADASPVSYLENVRLCKEMLKYNQEFTKAFQIEYRLSQGPPLPHENPFPAALIDVVAGYHHLVKVMGYKPSNILVMGESAGGGLVINLVRYLITYIPSLPPPAAILLMSPAVDCSSTHFIPTSSLMTNLRSDFIGPLFDGYSVRALLGALPPSECDTNPWLSPVSKHLQNPGGWFKDFPPTFLIFGEAEVFRDPNRTLAKHMTADMGERLTYLEVPDATHIFMSFTWHEPERAEGLRQVAKWLSVTM</sequence>
<accession>A0ACC1T6L4</accession>
<comment type="caution">
    <text evidence="1">The sequence shown here is derived from an EMBL/GenBank/DDBJ whole genome shotgun (WGS) entry which is preliminary data.</text>
</comment>
<organism evidence="1 2">
    <name type="scientific">Phlebia brevispora</name>
    <dbReference type="NCBI Taxonomy" id="194682"/>
    <lineage>
        <taxon>Eukaryota</taxon>
        <taxon>Fungi</taxon>
        <taxon>Dikarya</taxon>
        <taxon>Basidiomycota</taxon>
        <taxon>Agaricomycotina</taxon>
        <taxon>Agaricomycetes</taxon>
        <taxon>Polyporales</taxon>
        <taxon>Meruliaceae</taxon>
        <taxon>Phlebia</taxon>
    </lineage>
</organism>
<reference evidence="1" key="1">
    <citation type="submission" date="2022-07" db="EMBL/GenBank/DDBJ databases">
        <title>Genome Sequence of Phlebia brevispora.</title>
        <authorList>
            <person name="Buettner E."/>
        </authorList>
    </citation>
    <scope>NUCLEOTIDE SEQUENCE</scope>
    <source>
        <strain evidence="1">MPL23</strain>
    </source>
</reference>
<name>A0ACC1T6L4_9APHY</name>
<gene>
    <name evidence="1" type="ORF">NM688_g3213</name>
</gene>
<proteinExistence type="predicted"/>